<proteinExistence type="predicted"/>
<accession>A0A9D2P316</accession>
<comment type="caution">
    <text evidence="1">The sequence shown here is derived from an EMBL/GenBank/DDBJ whole genome shotgun (WGS) entry which is preliminary data.</text>
</comment>
<gene>
    <name evidence="1" type="ORF">H9756_06700</name>
</gene>
<reference evidence="1" key="2">
    <citation type="submission" date="2021-04" db="EMBL/GenBank/DDBJ databases">
        <authorList>
            <person name="Gilroy R."/>
        </authorList>
    </citation>
    <scope>NUCLEOTIDE SEQUENCE</scope>
    <source>
        <strain evidence="1">CHK165-2605</strain>
    </source>
</reference>
<evidence type="ECO:0008006" key="3">
    <source>
        <dbReference type="Google" id="ProtNLM"/>
    </source>
</evidence>
<dbReference type="Proteomes" id="UP000823895">
    <property type="component" value="Unassembled WGS sequence"/>
</dbReference>
<reference evidence="1" key="1">
    <citation type="journal article" date="2021" name="PeerJ">
        <title>Extensive microbial diversity within the chicken gut microbiome revealed by metagenomics and culture.</title>
        <authorList>
            <person name="Gilroy R."/>
            <person name="Ravi A."/>
            <person name="Getino M."/>
            <person name="Pursley I."/>
            <person name="Horton D.L."/>
            <person name="Alikhan N.F."/>
            <person name="Baker D."/>
            <person name="Gharbi K."/>
            <person name="Hall N."/>
            <person name="Watson M."/>
            <person name="Adriaenssens E.M."/>
            <person name="Foster-Nyarko E."/>
            <person name="Jarju S."/>
            <person name="Secka A."/>
            <person name="Antonio M."/>
            <person name="Oren A."/>
            <person name="Chaudhuri R.R."/>
            <person name="La Ragione R."/>
            <person name="Hildebrand F."/>
            <person name="Pallen M.J."/>
        </authorList>
    </citation>
    <scope>NUCLEOTIDE SEQUENCE</scope>
    <source>
        <strain evidence="1">CHK165-2605</strain>
    </source>
</reference>
<evidence type="ECO:0000313" key="2">
    <source>
        <dbReference type="Proteomes" id="UP000823895"/>
    </source>
</evidence>
<dbReference type="EMBL" id="DWWI01000145">
    <property type="protein sequence ID" value="HJC43356.1"/>
    <property type="molecule type" value="Genomic_DNA"/>
</dbReference>
<name>A0A9D2P316_9FIRM</name>
<dbReference type="AlphaFoldDB" id="A0A9D2P316"/>
<protein>
    <recommendedName>
        <fullName evidence="3">DUF4276 family protein</fullName>
    </recommendedName>
</protein>
<sequence length="183" mass="21793">MKMAKYTACICEGAAERAIIDLLLDKKKLIFEREDLIEEEVLKSRSAKEFETRYLRKGFSEKITVYRILDSRGEEFKLSKAYEHKVDVVNVITAPEIEMLIIFTEKKYKAYKNEKRKNPQLKPSDFCKINLKYTKVKQYDFVKEYFADIPVLLNALHEYKSKSRIQKNEKTLWDLLREDARSF</sequence>
<evidence type="ECO:0000313" key="1">
    <source>
        <dbReference type="EMBL" id="HJC43356.1"/>
    </source>
</evidence>
<organism evidence="1 2">
    <name type="scientific">Candidatus Mediterraneibacter gallistercoris</name>
    <dbReference type="NCBI Taxonomy" id="2838671"/>
    <lineage>
        <taxon>Bacteria</taxon>
        <taxon>Bacillati</taxon>
        <taxon>Bacillota</taxon>
        <taxon>Clostridia</taxon>
        <taxon>Lachnospirales</taxon>
        <taxon>Lachnospiraceae</taxon>
        <taxon>Mediterraneibacter</taxon>
    </lineage>
</organism>